<gene>
    <name evidence="1" type="ORF">GT755_26080</name>
</gene>
<dbReference type="Proteomes" id="UP000479526">
    <property type="component" value="Unassembled WGS sequence"/>
</dbReference>
<proteinExistence type="predicted"/>
<accession>A0A7C9JXZ5</accession>
<organism evidence="1 2">
    <name type="scientific">Herbidospora solisilvae</name>
    <dbReference type="NCBI Taxonomy" id="2696284"/>
    <lineage>
        <taxon>Bacteria</taxon>
        <taxon>Bacillati</taxon>
        <taxon>Actinomycetota</taxon>
        <taxon>Actinomycetes</taxon>
        <taxon>Streptosporangiales</taxon>
        <taxon>Streptosporangiaceae</taxon>
        <taxon>Herbidospora</taxon>
    </lineage>
</organism>
<dbReference type="RefSeq" id="WP_161482264.1">
    <property type="nucleotide sequence ID" value="NZ_WXEW01000008.1"/>
</dbReference>
<evidence type="ECO:0008006" key="3">
    <source>
        <dbReference type="Google" id="ProtNLM"/>
    </source>
</evidence>
<comment type="caution">
    <text evidence="1">The sequence shown here is derived from an EMBL/GenBank/DDBJ whole genome shotgun (WGS) entry which is preliminary data.</text>
</comment>
<dbReference type="InterPro" id="IPR011009">
    <property type="entry name" value="Kinase-like_dom_sf"/>
</dbReference>
<name>A0A7C9JXZ5_9ACTN</name>
<dbReference type="EMBL" id="WXEW01000008">
    <property type="protein sequence ID" value="NAS25139.1"/>
    <property type="molecule type" value="Genomic_DNA"/>
</dbReference>
<sequence length="354" mass="38633">MNGDLRSLIARVWEPAGDVVRVTTGEIPPGYREAERYSYTGGKLRPRGVFALHPVVVSVRADADPGETLLVSWLTGLLGRGPLRATFSLRPDRPYVWLHSRGRAVARATVGWNTATSVLAVNEAVTVSALTGHRLAPRLLAESQWQGHPVTVTSWTGRPHRQGDPAPAPQIIRDIAFSGPRSRVILGESAYWRRLRGEIIALRDAPRLATVADRLADRLERCYGDVPLTFGRWHGDLIPDNVLWSAGRPHLDGWGHSAPDVPLGFDILHWHFHAALTARGASLHEASSAAGVAAVRLLGELGVPREARPLVAWLFLLETALRAHRERLDGSAWSPAIYPAIIHVLSEGGVYAAP</sequence>
<evidence type="ECO:0000313" key="2">
    <source>
        <dbReference type="Proteomes" id="UP000479526"/>
    </source>
</evidence>
<dbReference type="SUPFAM" id="SSF56112">
    <property type="entry name" value="Protein kinase-like (PK-like)"/>
    <property type="match status" value="1"/>
</dbReference>
<evidence type="ECO:0000313" key="1">
    <source>
        <dbReference type="EMBL" id="NAS25139.1"/>
    </source>
</evidence>
<protein>
    <recommendedName>
        <fullName evidence="3">Aminoglycoside phosphotransferase domain-containing protein</fullName>
    </recommendedName>
</protein>
<dbReference type="AlphaFoldDB" id="A0A7C9JXZ5"/>
<keyword evidence="2" id="KW-1185">Reference proteome</keyword>
<reference evidence="1 2" key="1">
    <citation type="submission" date="2020-01" db="EMBL/GenBank/DDBJ databases">
        <title>Herbidospora sp. NEAU-GS84 nov., a novel actinomycete isolated from soil.</title>
        <authorList>
            <person name="Han L."/>
        </authorList>
    </citation>
    <scope>NUCLEOTIDE SEQUENCE [LARGE SCALE GENOMIC DNA]</scope>
    <source>
        <strain evidence="1 2">NEAU-GS84</strain>
    </source>
</reference>